<feature type="compositionally biased region" description="Basic and acidic residues" evidence="1">
    <location>
        <begin position="58"/>
        <end position="80"/>
    </location>
</feature>
<keyword evidence="4" id="KW-1185">Reference proteome</keyword>
<name>A0AA36EL52_LACSI</name>
<gene>
    <name evidence="3" type="ORF">LSALG_LOCUS39738</name>
</gene>
<reference evidence="3" key="1">
    <citation type="submission" date="2023-04" db="EMBL/GenBank/DDBJ databases">
        <authorList>
            <person name="Vijverberg K."/>
            <person name="Xiong W."/>
            <person name="Schranz E."/>
        </authorList>
    </citation>
    <scope>NUCLEOTIDE SEQUENCE</scope>
</reference>
<dbReference type="Proteomes" id="UP001177003">
    <property type="component" value="Chromosome 9"/>
</dbReference>
<evidence type="ECO:0000256" key="1">
    <source>
        <dbReference type="SAM" id="MobiDB-lite"/>
    </source>
</evidence>
<sequence length="201" mass="23545">MIFSSHFINLLLGLFLVILASFGWSWFRYSVERRRSRQIRGRLLHVITASKVNQPQMDGEKKTGSENEPQDMDHDQGHHDSRITSTLVSDLNKVLSDVVSMSKTMERLGDRVVYLDEELPKFIETQHLPSIIPKNLIEQRLLIKPFNDEQVDVVCKFLLDGEASKWWKRIQDISMQVDKKSPINWPKMKRLLMAKFLFPYC</sequence>
<keyword evidence="2" id="KW-0812">Transmembrane</keyword>
<evidence type="ECO:0000256" key="2">
    <source>
        <dbReference type="SAM" id="Phobius"/>
    </source>
</evidence>
<dbReference type="AlphaFoldDB" id="A0AA36EL52"/>
<proteinExistence type="predicted"/>
<dbReference type="EMBL" id="OX465085">
    <property type="protein sequence ID" value="CAI9301166.1"/>
    <property type="molecule type" value="Genomic_DNA"/>
</dbReference>
<feature type="transmembrane region" description="Helical" evidence="2">
    <location>
        <begin position="6"/>
        <end position="27"/>
    </location>
</feature>
<accession>A0AA36EL52</accession>
<organism evidence="3 4">
    <name type="scientific">Lactuca saligna</name>
    <name type="common">Willowleaf lettuce</name>
    <dbReference type="NCBI Taxonomy" id="75948"/>
    <lineage>
        <taxon>Eukaryota</taxon>
        <taxon>Viridiplantae</taxon>
        <taxon>Streptophyta</taxon>
        <taxon>Embryophyta</taxon>
        <taxon>Tracheophyta</taxon>
        <taxon>Spermatophyta</taxon>
        <taxon>Magnoliopsida</taxon>
        <taxon>eudicotyledons</taxon>
        <taxon>Gunneridae</taxon>
        <taxon>Pentapetalae</taxon>
        <taxon>asterids</taxon>
        <taxon>campanulids</taxon>
        <taxon>Asterales</taxon>
        <taxon>Asteraceae</taxon>
        <taxon>Cichorioideae</taxon>
        <taxon>Cichorieae</taxon>
        <taxon>Lactucinae</taxon>
        <taxon>Lactuca</taxon>
    </lineage>
</organism>
<keyword evidence="2" id="KW-0472">Membrane</keyword>
<feature type="region of interest" description="Disordered" evidence="1">
    <location>
        <begin position="54"/>
        <end position="80"/>
    </location>
</feature>
<keyword evidence="2" id="KW-1133">Transmembrane helix</keyword>
<evidence type="ECO:0000313" key="3">
    <source>
        <dbReference type="EMBL" id="CAI9301166.1"/>
    </source>
</evidence>
<evidence type="ECO:0000313" key="4">
    <source>
        <dbReference type="Proteomes" id="UP001177003"/>
    </source>
</evidence>
<protein>
    <submittedName>
        <fullName evidence="3">Uncharacterized protein</fullName>
    </submittedName>
</protein>